<protein>
    <recommendedName>
        <fullName evidence="3">PaaI family thioesterase</fullName>
    </recommendedName>
</protein>
<comment type="caution">
    <text evidence="1">The sequence shown here is derived from an EMBL/GenBank/DDBJ whole genome shotgun (WGS) entry which is preliminary data.</text>
</comment>
<keyword evidence="2" id="KW-1185">Reference proteome</keyword>
<evidence type="ECO:0000313" key="2">
    <source>
        <dbReference type="Proteomes" id="UP000618591"/>
    </source>
</evidence>
<dbReference type="RefSeq" id="WP_188447514.1">
    <property type="nucleotide sequence ID" value="NZ_BMDW01000013.1"/>
</dbReference>
<name>A0ABQ1GX47_9SPHN</name>
<dbReference type="InterPro" id="IPR029069">
    <property type="entry name" value="HotDog_dom_sf"/>
</dbReference>
<sequence>MTQPVPYGFEPTELGSGFGRAFCSVWLNRPTCRMGFHVAEQHVNPVGGLHSGAMATPGDTQLMVFGAGAEKRASHCPTISLSVDYPAPAAVAAEIEDRVTMVEQSHTMLSTQATMTVNADPVTRSRAIYRSKDQGD</sequence>
<proteinExistence type="predicted"/>
<dbReference type="Proteomes" id="UP000618591">
    <property type="component" value="Unassembled WGS sequence"/>
</dbReference>
<dbReference type="Gene3D" id="3.10.129.10">
    <property type="entry name" value="Hotdog Thioesterase"/>
    <property type="match status" value="1"/>
</dbReference>
<organism evidence="1 2">
    <name type="scientific">Sphingomonas psychrolutea</name>
    <dbReference type="NCBI Taxonomy" id="1259676"/>
    <lineage>
        <taxon>Bacteria</taxon>
        <taxon>Pseudomonadati</taxon>
        <taxon>Pseudomonadota</taxon>
        <taxon>Alphaproteobacteria</taxon>
        <taxon>Sphingomonadales</taxon>
        <taxon>Sphingomonadaceae</taxon>
        <taxon>Sphingomonas</taxon>
    </lineage>
</organism>
<accession>A0ABQ1GX47</accession>
<reference evidence="2" key="1">
    <citation type="journal article" date="2019" name="Int. J. Syst. Evol. Microbiol.">
        <title>The Global Catalogue of Microorganisms (GCM) 10K type strain sequencing project: providing services to taxonomists for standard genome sequencing and annotation.</title>
        <authorList>
            <consortium name="The Broad Institute Genomics Platform"/>
            <consortium name="The Broad Institute Genome Sequencing Center for Infectious Disease"/>
            <person name="Wu L."/>
            <person name="Ma J."/>
        </authorList>
    </citation>
    <scope>NUCLEOTIDE SEQUENCE [LARGE SCALE GENOMIC DNA]</scope>
    <source>
        <strain evidence="2">CGMCC 1.10106</strain>
    </source>
</reference>
<evidence type="ECO:0008006" key="3">
    <source>
        <dbReference type="Google" id="ProtNLM"/>
    </source>
</evidence>
<evidence type="ECO:0000313" key="1">
    <source>
        <dbReference type="EMBL" id="GGA51697.1"/>
    </source>
</evidence>
<gene>
    <name evidence="1" type="ORF">GCM10011395_22540</name>
</gene>
<dbReference type="EMBL" id="BMDW01000013">
    <property type="protein sequence ID" value="GGA51697.1"/>
    <property type="molecule type" value="Genomic_DNA"/>
</dbReference>
<dbReference type="SUPFAM" id="SSF54637">
    <property type="entry name" value="Thioesterase/thiol ester dehydrase-isomerase"/>
    <property type="match status" value="1"/>
</dbReference>